<proteinExistence type="predicted"/>
<dbReference type="EMBL" id="JASCZI010120830">
    <property type="protein sequence ID" value="MED6154888.1"/>
    <property type="molecule type" value="Genomic_DNA"/>
</dbReference>
<protein>
    <recommendedName>
        <fullName evidence="3">Aminotransferase-like plant mobile domain-containing protein</fullName>
    </recommendedName>
</protein>
<comment type="caution">
    <text evidence="1">The sequence shown here is derived from an EMBL/GenBank/DDBJ whole genome shotgun (WGS) entry which is preliminary data.</text>
</comment>
<keyword evidence="2" id="KW-1185">Reference proteome</keyword>
<evidence type="ECO:0000313" key="1">
    <source>
        <dbReference type="EMBL" id="MED6154888.1"/>
    </source>
</evidence>
<reference evidence="1 2" key="1">
    <citation type="journal article" date="2023" name="Plants (Basel)">
        <title>Bridging the Gap: Combining Genomics and Transcriptomics Approaches to Understand Stylosanthes scabra, an Orphan Legume from the Brazilian Caatinga.</title>
        <authorList>
            <person name="Ferreira-Neto J.R.C."/>
            <person name="da Silva M.D."/>
            <person name="Binneck E."/>
            <person name="de Melo N.F."/>
            <person name="da Silva R.H."/>
            <person name="de Melo A.L.T.M."/>
            <person name="Pandolfi V."/>
            <person name="Bustamante F.O."/>
            <person name="Brasileiro-Vidal A.C."/>
            <person name="Benko-Iseppon A.M."/>
        </authorList>
    </citation>
    <scope>NUCLEOTIDE SEQUENCE [LARGE SCALE GENOMIC DNA]</scope>
    <source>
        <tissue evidence="1">Leaves</tissue>
    </source>
</reference>
<organism evidence="1 2">
    <name type="scientific">Stylosanthes scabra</name>
    <dbReference type="NCBI Taxonomy" id="79078"/>
    <lineage>
        <taxon>Eukaryota</taxon>
        <taxon>Viridiplantae</taxon>
        <taxon>Streptophyta</taxon>
        <taxon>Embryophyta</taxon>
        <taxon>Tracheophyta</taxon>
        <taxon>Spermatophyta</taxon>
        <taxon>Magnoliopsida</taxon>
        <taxon>eudicotyledons</taxon>
        <taxon>Gunneridae</taxon>
        <taxon>Pentapetalae</taxon>
        <taxon>rosids</taxon>
        <taxon>fabids</taxon>
        <taxon>Fabales</taxon>
        <taxon>Fabaceae</taxon>
        <taxon>Papilionoideae</taxon>
        <taxon>50 kb inversion clade</taxon>
        <taxon>dalbergioids sensu lato</taxon>
        <taxon>Dalbergieae</taxon>
        <taxon>Pterocarpus clade</taxon>
        <taxon>Stylosanthes</taxon>
    </lineage>
</organism>
<name>A0ABU6U509_9FABA</name>
<gene>
    <name evidence="1" type="ORF">PIB30_000390</name>
</gene>
<evidence type="ECO:0000313" key="2">
    <source>
        <dbReference type="Proteomes" id="UP001341840"/>
    </source>
</evidence>
<evidence type="ECO:0008006" key="3">
    <source>
        <dbReference type="Google" id="ProtNLM"/>
    </source>
</evidence>
<sequence>MCRASNRNVVQVAGPLDLLQSWIFCRFPTLRPYSFDTFEWLLTSRYLPTSDEKVLQLQYHRKQLDLMPFDKFVCLLYRTGAVEAVLDRSILQEDHRALWCSIVPLIYFRIIE</sequence>
<accession>A0ABU6U509</accession>
<dbReference type="Proteomes" id="UP001341840">
    <property type="component" value="Unassembled WGS sequence"/>
</dbReference>